<evidence type="ECO:0000256" key="4">
    <source>
        <dbReference type="ARBA" id="ARBA00023284"/>
    </source>
</evidence>
<dbReference type="Pfam" id="PF00578">
    <property type="entry name" value="AhpC-TSA"/>
    <property type="match status" value="1"/>
</dbReference>
<keyword evidence="3" id="KW-1015">Disulfide bond</keyword>
<reference evidence="7 8" key="1">
    <citation type="submission" date="2017-06" db="EMBL/GenBank/DDBJ databases">
        <title>Novel microbial phyla capable of carbon fixation and sulfur reduction in deep-sea sediments.</title>
        <authorList>
            <person name="Huang J."/>
            <person name="Baker B."/>
            <person name="Wang Y."/>
        </authorList>
    </citation>
    <scope>NUCLEOTIDE SEQUENCE [LARGE SCALE GENOMIC DNA]</scope>
    <source>
        <strain evidence="7">B3_TA06</strain>
    </source>
</reference>
<dbReference type="PROSITE" id="PS51352">
    <property type="entry name" value="THIOREDOXIN_2"/>
    <property type="match status" value="1"/>
</dbReference>
<evidence type="ECO:0000313" key="8">
    <source>
        <dbReference type="Proteomes" id="UP000317778"/>
    </source>
</evidence>
<feature type="domain" description="Thioredoxin" evidence="6">
    <location>
        <begin position="15"/>
        <end position="144"/>
    </location>
</feature>
<dbReference type="PANTHER" id="PTHR42852:SF6">
    <property type="entry name" value="THIOL:DISULFIDE INTERCHANGE PROTEIN DSBE"/>
    <property type="match status" value="1"/>
</dbReference>
<dbReference type="InterPro" id="IPR000866">
    <property type="entry name" value="AhpC/TSA"/>
</dbReference>
<dbReference type="AlphaFoldDB" id="A0A532V6Z2"/>
<evidence type="ECO:0000256" key="3">
    <source>
        <dbReference type="ARBA" id="ARBA00023157"/>
    </source>
</evidence>
<dbReference type="EMBL" id="NJBO01000007">
    <property type="protein sequence ID" value="TKJ42965.1"/>
    <property type="molecule type" value="Genomic_DNA"/>
</dbReference>
<protein>
    <recommendedName>
        <fullName evidence="6">Thioredoxin domain-containing protein</fullName>
    </recommendedName>
</protein>
<feature type="signal peptide" evidence="5">
    <location>
        <begin position="1"/>
        <end position="26"/>
    </location>
</feature>
<proteinExistence type="predicted"/>
<evidence type="ECO:0000259" key="6">
    <source>
        <dbReference type="PROSITE" id="PS51352"/>
    </source>
</evidence>
<dbReference type="InterPro" id="IPR036249">
    <property type="entry name" value="Thioredoxin-like_sf"/>
</dbReference>
<dbReference type="SUPFAM" id="SSF52833">
    <property type="entry name" value="Thioredoxin-like"/>
    <property type="match status" value="1"/>
</dbReference>
<keyword evidence="5" id="KW-0732">Signal</keyword>
<comment type="caution">
    <text evidence="7">The sequence shown here is derived from an EMBL/GenBank/DDBJ whole genome shotgun (WGS) entry which is preliminary data.</text>
</comment>
<dbReference type="InterPro" id="IPR013766">
    <property type="entry name" value="Thioredoxin_domain"/>
</dbReference>
<feature type="chain" id="PRO_5021946136" description="Thioredoxin domain-containing protein" evidence="5">
    <location>
        <begin position="27"/>
        <end position="163"/>
    </location>
</feature>
<gene>
    <name evidence="7" type="ORF">CEE36_05630</name>
</gene>
<evidence type="ECO:0000256" key="1">
    <source>
        <dbReference type="ARBA" id="ARBA00004196"/>
    </source>
</evidence>
<organism evidence="7 8">
    <name type="scientific">candidate division TA06 bacterium B3_TA06</name>
    <dbReference type="NCBI Taxonomy" id="2012487"/>
    <lineage>
        <taxon>Bacteria</taxon>
        <taxon>Bacteria division TA06</taxon>
    </lineage>
</organism>
<keyword evidence="4" id="KW-0676">Redox-active center</keyword>
<comment type="subcellular location">
    <subcellularLocation>
        <location evidence="1">Cell envelope</location>
    </subcellularLocation>
</comment>
<keyword evidence="2" id="KW-0201">Cytochrome c-type biogenesis</keyword>
<evidence type="ECO:0000256" key="2">
    <source>
        <dbReference type="ARBA" id="ARBA00022748"/>
    </source>
</evidence>
<evidence type="ECO:0000256" key="5">
    <source>
        <dbReference type="SAM" id="SignalP"/>
    </source>
</evidence>
<accession>A0A532V6Z2</accession>
<dbReference type="Proteomes" id="UP000317778">
    <property type="component" value="Unassembled WGS sequence"/>
</dbReference>
<dbReference type="Gene3D" id="3.40.30.10">
    <property type="entry name" value="Glutaredoxin"/>
    <property type="match status" value="1"/>
</dbReference>
<evidence type="ECO:0000313" key="7">
    <source>
        <dbReference type="EMBL" id="TKJ42965.1"/>
    </source>
</evidence>
<sequence>MMKKALPILLAAALIAVAITVPDFSAKDLDGKTWSLDSLLGSKLTIISFWSTSCAPCKEELKLLDSLYGVYGDSGISVVGVNIDSRRTLSRVKPMVKSQGWDFTVLLDPNGDLLRLFKVSPIPHSFYIKPDKELLKSVIGYTKKDAATIIKTTRNAVHGNYSS</sequence>
<dbReference type="GO" id="GO:0017004">
    <property type="term" value="P:cytochrome complex assembly"/>
    <property type="evidence" value="ECO:0007669"/>
    <property type="project" value="UniProtKB-KW"/>
</dbReference>
<dbReference type="PANTHER" id="PTHR42852">
    <property type="entry name" value="THIOL:DISULFIDE INTERCHANGE PROTEIN DSBE"/>
    <property type="match status" value="1"/>
</dbReference>
<dbReference type="GO" id="GO:0016209">
    <property type="term" value="F:antioxidant activity"/>
    <property type="evidence" value="ECO:0007669"/>
    <property type="project" value="InterPro"/>
</dbReference>
<dbReference type="CDD" id="cd02966">
    <property type="entry name" value="TlpA_like_family"/>
    <property type="match status" value="1"/>
</dbReference>
<name>A0A532V6Z2_UNCT6</name>
<dbReference type="GO" id="GO:0016491">
    <property type="term" value="F:oxidoreductase activity"/>
    <property type="evidence" value="ECO:0007669"/>
    <property type="project" value="InterPro"/>
</dbReference>
<dbReference type="InterPro" id="IPR050553">
    <property type="entry name" value="Thioredoxin_ResA/DsbE_sf"/>
</dbReference>
<dbReference type="GO" id="GO:0030313">
    <property type="term" value="C:cell envelope"/>
    <property type="evidence" value="ECO:0007669"/>
    <property type="project" value="UniProtKB-SubCell"/>
</dbReference>